<keyword evidence="2" id="KW-0238">DNA-binding</keyword>
<evidence type="ECO:0000256" key="3">
    <source>
        <dbReference type="ARBA" id="ARBA00023163"/>
    </source>
</evidence>
<keyword evidence="6" id="KW-1185">Reference proteome</keyword>
<dbReference type="Proteomes" id="UP001305606">
    <property type="component" value="Chromosome"/>
</dbReference>
<dbReference type="InterPro" id="IPR008920">
    <property type="entry name" value="TF_FadR/GntR_C"/>
</dbReference>
<dbReference type="Pfam" id="PF07729">
    <property type="entry name" value="FCD"/>
    <property type="match status" value="1"/>
</dbReference>
<sequence>MPHRREDASFVLLEALAEAGQPLGARQAKAALASAGISISESSASRLLRDLHGEGLVATAGAKGRVITEEGRRRVAELHGVAATSARLQQAVDVRAAKDLLDLLHARRTVEREIVREAAEHAGEKDLTDLRDLTRRHALCISKGEVPQTPGLDFHRRIIRLSRNRPLRAMADVVLGPRYNRVETLLDIIMGNHHTETKSVGEHERILDAIAAGDAATAERTMNDHLLRMSEEVERYLPADNDPLFQRLLSWMDTQESLRPA</sequence>
<evidence type="ECO:0000256" key="2">
    <source>
        <dbReference type="ARBA" id="ARBA00023125"/>
    </source>
</evidence>
<dbReference type="EMBL" id="CP117522">
    <property type="protein sequence ID" value="WNF00800.1"/>
    <property type="molecule type" value="Genomic_DNA"/>
</dbReference>
<evidence type="ECO:0000313" key="6">
    <source>
        <dbReference type="Proteomes" id="UP001305606"/>
    </source>
</evidence>
<gene>
    <name evidence="5" type="ORF">PS467_38465</name>
</gene>
<name>A0ABY9VA77_9ACTN</name>
<dbReference type="Pfam" id="PF08461">
    <property type="entry name" value="WHD_RNase_R"/>
    <property type="match status" value="1"/>
</dbReference>
<dbReference type="InterPro" id="IPR011711">
    <property type="entry name" value="GntR_C"/>
</dbReference>
<dbReference type="SMART" id="SM00895">
    <property type="entry name" value="FCD"/>
    <property type="match status" value="1"/>
</dbReference>
<dbReference type="PANTHER" id="PTHR43537:SF24">
    <property type="entry name" value="GLUCONATE OPERON TRANSCRIPTIONAL REPRESSOR"/>
    <property type="match status" value="1"/>
</dbReference>
<dbReference type="RefSeq" id="WP_311039152.1">
    <property type="nucleotide sequence ID" value="NZ_CP117522.1"/>
</dbReference>
<evidence type="ECO:0000259" key="4">
    <source>
        <dbReference type="SMART" id="SM00895"/>
    </source>
</evidence>
<evidence type="ECO:0000313" key="5">
    <source>
        <dbReference type="EMBL" id="WNF00800.1"/>
    </source>
</evidence>
<dbReference type="InterPro" id="IPR013668">
    <property type="entry name" value="RNase_R_HTH_12"/>
</dbReference>
<dbReference type="PANTHER" id="PTHR43537">
    <property type="entry name" value="TRANSCRIPTIONAL REGULATOR, GNTR FAMILY"/>
    <property type="match status" value="1"/>
</dbReference>
<accession>A0ABY9VA77</accession>
<reference evidence="5 6" key="1">
    <citation type="submission" date="2023-02" db="EMBL/GenBank/DDBJ databases">
        <title>Streptomyces sp. SCA4-21 with antifungal activity against Fusarium oxysporum f. sp. cubense, Streptomyces sp. SCA2-17 with antifungal activity against Fusarium oxysporum f. sp. cubense.</title>
        <authorList>
            <person name="Qi D."/>
        </authorList>
    </citation>
    <scope>NUCLEOTIDE SEQUENCE [LARGE SCALE GENOMIC DNA]</scope>
    <source>
        <strain evidence="5 6">SCA4-21</strain>
    </source>
</reference>
<protein>
    <submittedName>
        <fullName evidence="5">FCD domain-containing protein</fullName>
    </submittedName>
</protein>
<dbReference type="SUPFAM" id="SSF48008">
    <property type="entry name" value="GntR ligand-binding domain-like"/>
    <property type="match status" value="1"/>
</dbReference>
<evidence type="ECO:0000256" key="1">
    <source>
        <dbReference type="ARBA" id="ARBA00023015"/>
    </source>
</evidence>
<keyword evidence="1" id="KW-0805">Transcription regulation</keyword>
<keyword evidence="3" id="KW-0804">Transcription</keyword>
<feature type="domain" description="GntR C-terminal" evidence="4">
    <location>
        <begin position="102"/>
        <end position="228"/>
    </location>
</feature>
<dbReference type="Gene3D" id="1.20.120.530">
    <property type="entry name" value="GntR ligand-binding domain-like"/>
    <property type="match status" value="1"/>
</dbReference>
<proteinExistence type="predicted"/>
<organism evidence="5 6">
    <name type="scientific">Streptomyces luomodiensis</name>
    <dbReference type="NCBI Taxonomy" id="3026192"/>
    <lineage>
        <taxon>Bacteria</taxon>
        <taxon>Bacillati</taxon>
        <taxon>Actinomycetota</taxon>
        <taxon>Actinomycetes</taxon>
        <taxon>Kitasatosporales</taxon>
        <taxon>Streptomycetaceae</taxon>
        <taxon>Streptomyces</taxon>
    </lineage>
</organism>